<evidence type="ECO:0000313" key="2">
    <source>
        <dbReference type="Proteomes" id="UP000184066"/>
    </source>
</evidence>
<dbReference type="InterPro" id="IPR011050">
    <property type="entry name" value="Pectin_lyase_fold/virulence"/>
</dbReference>
<accession>A0A1M7SWT7</accession>
<dbReference type="STRING" id="1189325.SAMN04488119_101344"/>
<dbReference type="Proteomes" id="UP000184066">
    <property type="component" value="Unassembled WGS sequence"/>
</dbReference>
<dbReference type="RefSeq" id="WP_072746906.1">
    <property type="nucleotide sequence ID" value="NZ_FOHL01000001.1"/>
</dbReference>
<proteinExistence type="predicted"/>
<dbReference type="EMBL" id="FRDL01000003">
    <property type="protein sequence ID" value="SHN62973.1"/>
    <property type="molecule type" value="Genomic_DNA"/>
</dbReference>
<dbReference type="InterPro" id="IPR012334">
    <property type="entry name" value="Pectin_lyas_fold"/>
</dbReference>
<organism evidence="1 2">
    <name type="scientific">Oceanicella actignis</name>
    <dbReference type="NCBI Taxonomy" id="1189325"/>
    <lineage>
        <taxon>Bacteria</taxon>
        <taxon>Pseudomonadati</taxon>
        <taxon>Pseudomonadota</taxon>
        <taxon>Alphaproteobacteria</taxon>
        <taxon>Rhodobacterales</taxon>
        <taxon>Paracoccaceae</taxon>
        <taxon>Oceanicella</taxon>
    </lineage>
</organism>
<gene>
    <name evidence="1" type="ORF">SAMN05216200_103346</name>
</gene>
<evidence type="ECO:0000313" key="1">
    <source>
        <dbReference type="EMBL" id="SHN62973.1"/>
    </source>
</evidence>
<dbReference type="SUPFAM" id="SSF51126">
    <property type="entry name" value="Pectin lyase-like"/>
    <property type="match status" value="1"/>
</dbReference>
<protein>
    <submittedName>
        <fullName evidence="1">Uncharacterized protein</fullName>
    </submittedName>
</protein>
<name>A0A1M7SWT7_9RHOB</name>
<sequence>MDDLRAFSPRWTIPHGILRAPDGAGGFAPGATPEGSVHGAAIADGGVGLAKLADLPAGTLLGRAPGADGPPQALTAAQATAMLATPFVYPTLADLQAADHPETAPGTLVRVLERAEGAGGGAHWRVVDQAPAHPLWVTSNGGAVIWEIAEEVLTPQMAGAVGDGVTDDGWALQDMIDCLASRGGGEALFTRFHACAQRLDVTGHDIKLRGLGPMTSGVLFTAKDARFHCGASGWRFIVEDMLVSGEYVADYCFYHEGNNANPEIRGCRVEKAEKACVFYDWETTAWKIVNSNIALAGARDASGILTPGAHAVHARCIGEITGGSILASATGHLLFVEGSQYQEEVRVNVVGGRLNSGYEGLLKVVATPDPDPAPPGTTAIEGQVIPWRGMGHNRGVTVNLLGTYLENPGEVSFSGASGEPEASVHAIGEGARVNIEAPLKHLIRKAKCAYLAEDGAQIHVRSRGFMARAQLLGGSPRAAFARARRSGSDTPGRIVLGDLPTFWDENGLESMSEWLSLIECEGAPAGLAVSPERLRKVAVAMDGGSTAGMTVSAGTVSVDADPANRLTGAGSIRLEGGGQSAATSFRLDWTVPAHLEGHALMALAIARFGQTGADWGGALGAPTPRFRVEDPAGQQSGAGIFPWWAATLPAPVPAPGQGAQSGWWWFPVFFKVQTAGTVRLVFNLDTQSQALDDVAWVDSVSVFEIEGRLPDLL</sequence>
<keyword evidence="2" id="KW-1185">Reference proteome</keyword>
<dbReference type="Gene3D" id="2.160.20.10">
    <property type="entry name" value="Single-stranded right-handed beta-helix, Pectin lyase-like"/>
    <property type="match status" value="1"/>
</dbReference>
<dbReference type="AlphaFoldDB" id="A0A1M7SWT7"/>
<reference evidence="1 2" key="1">
    <citation type="submission" date="2016-12" db="EMBL/GenBank/DDBJ databases">
        <authorList>
            <person name="Song W.-J."/>
            <person name="Kurnit D.M."/>
        </authorList>
    </citation>
    <scope>NUCLEOTIDE SEQUENCE [LARGE SCALE GENOMIC DNA]</scope>
    <source>
        <strain evidence="1 2">CGMCC 1.10808</strain>
    </source>
</reference>